<organism evidence="2 3">
    <name type="scientific">Aerococcus kribbianus</name>
    <dbReference type="NCBI Taxonomy" id="2999064"/>
    <lineage>
        <taxon>Bacteria</taxon>
        <taxon>Bacillati</taxon>
        <taxon>Bacillota</taxon>
        <taxon>Bacilli</taxon>
        <taxon>Lactobacillales</taxon>
        <taxon>Aerococcaceae</taxon>
        <taxon>Aerococcus</taxon>
    </lineage>
</organism>
<dbReference type="AlphaFoldDB" id="A0A9X3JEG3"/>
<feature type="transmembrane region" description="Helical" evidence="1">
    <location>
        <begin position="40"/>
        <end position="60"/>
    </location>
</feature>
<accession>A0A9X3JEG3</accession>
<dbReference type="EMBL" id="JAPRFR010000001">
    <property type="protein sequence ID" value="MCZ0725382.1"/>
    <property type="molecule type" value="Genomic_DNA"/>
</dbReference>
<comment type="caution">
    <text evidence="2">The sequence shown here is derived from an EMBL/GenBank/DDBJ whole genome shotgun (WGS) entry which is preliminary data.</text>
</comment>
<evidence type="ECO:0000313" key="2">
    <source>
        <dbReference type="EMBL" id="MCZ0725382.1"/>
    </source>
</evidence>
<feature type="transmembrane region" description="Helical" evidence="1">
    <location>
        <begin position="205"/>
        <end position="224"/>
    </location>
</feature>
<reference evidence="2" key="1">
    <citation type="submission" date="2022-12" db="EMBL/GenBank/DDBJ databases">
        <title>Description and comparative metabolic analysis of Aerococcus sp. nov., isolated from the feces of a pig.</title>
        <authorList>
            <person name="Chang Y.-H."/>
        </authorList>
    </citation>
    <scope>NUCLEOTIDE SEQUENCE</scope>
    <source>
        <strain evidence="2">YH-aer222</strain>
    </source>
</reference>
<proteinExistence type="predicted"/>
<evidence type="ECO:0000256" key="1">
    <source>
        <dbReference type="SAM" id="Phobius"/>
    </source>
</evidence>
<evidence type="ECO:0000313" key="3">
    <source>
        <dbReference type="Proteomes" id="UP001146670"/>
    </source>
</evidence>
<dbReference type="RefSeq" id="WP_268751701.1">
    <property type="nucleotide sequence ID" value="NZ_JAPRFQ010000001.1"/>
</dbReference>
<keyword evidence="3" id="KW-1185">Reference proteome</keyword>
<name>A0A9X3JEG3_9LACT</name>
<dbReference type="Proteomes" id="UP001146670">
    <property type="component" value="Unassembled WGS sequence"/>
</dbReference>
<keyword evidence="1" id="KW-0472">Membrane</keyword>
<feature type="transmembrane region" description="Helical" evidence="1">
    <location>
        <begin position="72"/>
        <end position="90"/>
    </location>
</feature>
<feature type="transmembrane region" description="Helical" evidence="1">
    <location>
        <begin position="12"/>
        <end position="34"/>
    </location>
</feature>
<protein>
    <submittedName>
        <fullName evidence="2">Uncharacterized protein</fullName>
    </submittedName>
</protein>
<sequence length="235" mass="26965">MKINLKNSQQLIPLLINFLITLLIFTPGFIFALTNHLINWWPSLAMWILQVLFSQMYYLFTKHKAITFLHNGLLLMGVEILSLVIIIALWPQLGGLSFSMLLIQWLLVHLVIIAKPLISTVPIITYASQILLAQNVFDQLQSNLFLTQFGIIPIVFNLSLAFLIAGLFKSENEKAISHRQILCAFILFIFWLLLAFFFAKIPVTSSLIMLVIYLLILGLAIYYFRKVNKLGPKER</sequence>
<keyword evidence="1" id="KW-1133">Transmembrane helix</keyword>
<gene>
    <name evidence="2" type="ORF">OW157_02225</name>
</gene>
<feature type="transmembrane region" description="Helical" evidence="1">
    <location>
        <begin position="180"/>
        <end position="199"/>
    </location>
</feature>
<feature type="transmembrane region" description="Helical" evidence="1">
    <location>
        <begin position="149"/>
        <end position="168"/>
    </location>
</feature>
<keyword evidence="1" id="KW-0812">Transmembrane</keyword>